<dbReference type="Proteomes" id="UP001168167">
    <property type="component" value="Unassembled WGS sequence"/>
</dbReference>
<accession>A0ABT7QNB0</accession>
<keyword evidence="2" id="KW-1185">Reference proteome</keyword>
<proteinExistence type="predicted"/>
<protein>
    <submittedName>
        <fullName evidence="1">Uncharacterized protein</fullName>
    </submittedName>
</protein>
<gene>
    <name evidence="1" type="ORF">NQX30_07465</name>
</gene>
<reference evidence="1" key="1">
    <citation type="submission" date="2022-08" db="EMBL/GenBank/DDBJ databases">
        <authorList>
            <person name="Dzunkova M."/>
            <person name="La Clair J."/>
            <person name="Tyml T."/>
            <person name="Doud D."/>
            <person name="Schulz F."/>
            <person name="Piquer S."/>
            <person name="Porcel Sanchis D."/>
            <person name="Osborn A."/>
            <person name="Robinson D."/>
            <person name="Louie K.B."/>
            <person name="Bowen B.P."/>
            <person name="Bowers R."/>
            <person name="Lee J."/>
            <person name="Arnau Llombart V."/>
            <person name="Diaz Villanueva W."/>
            <person name="Gosliner T."/>
            <person name="Northen T."/>
            <person name="Cheng J.-F."/>
            <person name="Burkart M.D."/>
            <person name="Woyke T."/>
        </authorList>
    </citation>
    <scope>NUCLEOTIDE SEQUENCE</scope>
    <source>
        <strain evidence="1">Df01</strain>
    </source>
</reference>
<evidence type="ECO:0000313" key="2">
    <source>
        <dbReference type="Proteomes" id="UP001168167"/>
    </source>
</evidence>
<name>A0ABT7QNB0_9GAMM</name>
<reference evidence="1" key="2">
    <citation type="journal article" date="2023" name="Microbiome">
        <title>Synthase-selected sorting approach identifies a beta-lactone synthase in a nudibranch symbiotic bacterium.</title>
        <authorList>
            <person name="Dzunkova M."/>
            <person name="La Clair J.J."/>
            <person name="Tyml T."/>
            <person name="Doud D."/>
            <person name="Schulz F."/>
            <person name="Piquer-Esteban S."/>
            <person name="Porcel Sanchis D."/>
            <person name="Osborn A."/>
            <person name="Robinson D."/>
            <person name="Louie K.B."/>
            <person name="Bowen B.P."/>
            <person name="Bowers R.M."/>
            <person name="Lee J."/>
            <person name="Arnau V."/>
            <person name="Diaz-Villanueva W."/>
            <person name="Stepanauskas R."/>
            <person name="Gosliner T."/>
            <person name="Date S.V."/>
            <person name="Northen T.R."/>
            <person name="Cheng J.F."/>
            <person name="Burkart M.D."/>
            <person name="Woyke T."/>
        </authorList>
    </citation>
    <scope>NUCLEOTIDE SEQUENCE</scope>
    <source>
        <strain evidence="1">Df01</strain>
    </source>
</reference>
<organism evidence="1 2">
    <name type="scientific">Candidatus Doriopsillibacter californiensis</name>
    <dbReference type="NCBI Taxonomy" id="2970740"/>
    <lineage>
        <taxon>Bacteria</taxon>
        <taxon>Pseudomonadati</taxon>
        <taxon>Pseudomonadota</taxon>
        <taxon>Gammaproteobacteria</taxon>
        <taxon>Candidatus Tethybacterales</taxon>
        <taxon>Candidatus Persebacteraceae</taxon>
        <taxon>Candidatus Doriopsillibacter</taxon>
    </lineage>
</organism>
<comment type="caution">
    <text evidence="1">The sequence shown here is derived from an EMBL/GenBank/DDBJ whole genome shotgun (WGS) entry which is preliminary data.</text>
</comment>
<evidence type="ECO:0000313" key="1">
    <source>
        <dbReference type="EMBL" id="MDM5148193.1"/>
    </source>
</evidence>
<sequence length="170" mass="17828">MLTLTLKGGSNDSYLVRGSHPQFAVGSGGVISVTALQTIPTTHTLVLTLDDGRYPNSGSYNVVTVMIDVPDRARMLLLGGASSPGRNRWSTNGTIWVEQDNAFSSFRAGASFYHEGSVVVVGGLSGNSGNDYIDRITRSSDALGTNWIQTSDTAVASRAGMEGAVLNGTL</sequence>
<dbReference type="EMBL" id="JANQAO010000005">
    <property type="protein sequence ID" value="MDM5148193.1"/>
    <property type="molecule type" value="Genomic_DNA"/>
</dbReference>